<name>A0A8W7P1E3_ANOCL</name>
<dbReference type="EnsemblMetazoa" id="ACOM023085-RA">
    <property type="protein sequence ID" value="ACOM023085-PA.1"/>
    <property type="gene ID" value="ACOM023085"/>
</dbReference>
<sequence length="173" mass="18493">MPVSPLPPGACPPRPIPPEVAAEAIASAPRLRSTSKEALLRRLSAPIFPDPDAPSPAPLLPAHDFERSTRGPTFLVPLCRLLYLTSGNAIRDTRASTTLRVFDLTSNGSRMVNVPVSLQPVELVVMVAVLDFYRLFTNSLLHTSVTPDAIHFSGAGSRTGPTQTDVCSLSTIL</sequence>
<organism evidence="1">
    <name type="scientific">Anopheles coluzzii</name>
    <name type="common">African malaria mosquito</name>
    <dbReference type="NCBI Taxonomy" id="1518534"/>
    <lineage>
        <taxon>Eukaryota</taxon>
        <taxon>Metazoa</taxon>
        <taxon>Ecdysozoa</taxon>
        <taxon>Arthropoda</taxon>
        <taxon>Hexapoda</taxon>
        <taxon>Insecta</taxon>
        <taxon>Pterygota</taxon>
        <taxon>Neoptera</taxon>
        <taxon>Endopterygota</taxon>
        <taxon>Diptera</taxon>
        <taxon>Nematocera</taxon>
        <taxon>Culicoidea</taxon>
        <taxon>Culicidae</taxon>
        <taxon>Anophelinae</taxon>
        <taxon>Anopheles</taxon>
    </lineage>
</organism>
<dbReference type="Proteomes" id="UP000075882">
    <property type="component" value="Unassembled WGS sequence"/>
</dbReference>
<accession>A0A8W7P1E3</accession>
<protein>
    <submittedName>
        <fullName evidence="1">Uncharacterized protein</fullName>
    </submittedName>
</protein>
<reference evidence="1" key="1">
    <citation type="submission" date="2022-08" db="UniProtKB">
        <authorList>
            <consortium name="EnsemblMetazoa"/>
        </authorList>
    </citation>
    <scope>IDENTIFICATION</scope>
</reference>
<proteinExistence type="predicted"/>
<evidence type="ECO:0000313" key="1">
    <source>
        <dbReference type="EnsemblMetazoa" id="ACOM023085-PA.1"/>
    </source>
</evidence>
<dbReference type="AlphaFoldDB" id="A0A8W7P1E3"/>